<proteinExistence type="predicted"/>
<accession>A0A8T2NAA4</accession>
<gene>
    <name evidence="1" type="ORF">JZ751_029540</name>
</gene>
<organism evidence="1 2">
    <name type="scientific">Albula glossodonta</name>
    <name type="common">roundjaw bonefish</name>
    <dbReference type="NCBI Taxonomy" id="121402"/>
    <lineage>
        <taxon>Eukaryota</taxon>
        <taxon>Metazoa</taxon>
        <taxon>Chordata</taxon>
        <taxon>Craniata</taxon>
        <taxon>Vertebrata</taxon>
        <taxon>Euteleostomi</taxon>
        <taxon>Actinopterygii</taxon>
        <taxon>Neopterygii</taxon>
        <taxon>Teleostei</taxon>
        <taxon>Albuliformes</taxon>
        <taxon>Albulidae</taxon>
        <taxon>Albula</taxon>
    </lineage>
</organism>
<sequence>MSDNLSAVTKVLIGLRAVISVCLQERRLRRHLCCTVGALLRSRVCSSAVLWELCCAAGQF</sequence>
<reference evidence="1" key="1">
    <citation type="thesis" date="2021" institute="BYU ScholarsArchive" country="Provo, UT, USA">
        <title>Applications of and Algorithms for Genome Assembly and Genomic Analyses with an Emphasis on Marine Teleosts.</title>
        <authorList>
            <person name="Pickett B.D."/>
        </authorList>
    </citation>
    <scope>NUCLEOTIDE SEQUENCE</scope>
    <source>
        <strain evidence="1">HI-2016</strain>
    </source>
</reference>
<dbReference type="EMBL" id="JAFBMS010000091">
    <property type="protein sequence ID" value="KAG9337255.1"/>
    <property type="molecule type" value="Genomic_DNA"/>
</dbReference>
<comment type="caution">
    <text evidence="1">The sequence shown here is derived from an EMBL/GenBank/DDBJ whole genome shotgun (WGS) entry which is preliminary data.</text>
</comment>
<protein>
    <submittedName>
        <fullName evidence="1">Uncharacterized protein</fullName>
    </submittedName>
</protein>
<name>A0A8T2NAA4_9TELE</name>
<evidence type="ECO:0000313" key="2">
    <source>
        <dbReference type="Proteomes" id="UP000824540"/>
    </source>
</evidence>
<keyword evidence="2" id="KW-1185">Reference proteome</keyword>
<dbReference type="AlphaFoldDB" id="A0A8T2NAA4"/>
<evidence type="ECO:0000313" key="1">
    <source>
        <dbReference type="EMBL" id="KAG9337255.1"/>
    </source>
</evidence>
<dbReference type="Proteomes" id="UP000824540">
    <property type="component" value="Unassembled WGS sequence"/>
</dbReference>